<evidence type="ECO:0000313" key="2">
    <source>
        <dbReference type="Proteomes" id="UP000475862"/>
    </source>
</evidence>
<organism evidence="1 2">
    <name type="scientific">Aphis glycines</name>
    <name type="common">Soybean aphid</name>
    <dbReference type="NCBI Taxonomy" id="307491"/>
    <lineage>
        <taxon>Eukaryota</taxon>
        <taxon>Metazoa</taxon>
        <taxon>Ecdysozoa</taxon>
        <taxon>Arthropoda</taxon>
        <taxon>Hexapoda</taxon>
        <taxon>Insecta</taxon>
        <taxon>Pterygota</taxon>
        <taxon>Neoptera</taxon>
        <taxon>Paraneoptera</taxon>
        <taxon>Hemiptera</taxon>
        <taxon>Sternorrhyncha</taxon>
        <taxon>Aphidomorpha</taxon>
        <taxon>Aphidoidea</taxon>
        <taxon>Aphididae</taxon>
        <taxon>Aphidini</taxon>
        <taxon>Aphis</taxon>
        <taxon>Aphis</taxon>
    </lineage>
</organism>
<dbReference type="AlphaFoldDB" id="A0A6G0THK5"/>
<sequence length="225" mass="25665">MSDKYSEITAAAATMTTKQRGKKHCCTFKTKQLEADLLLRPKLSSSGKCEHLDFSLIDPSFYVIFFSLSHLSLEINPFGVVSYHRIDFCAFISLGNPPVVDADPVRYVQEISPEPLIAQRILKEDIQKFKTQLLSLALAYNMDTLRIKRTVNFMIRFDTQQLGLTDENCLQESACHRQSNDSKSSIPNVSEEYSTRIYCYNEINNCDSYGRHLRTKVVTSTLKTI</sequence>
<dbReference type="EMBL" id="VYZN01000038">
    <property type="protein sequence ID" value="KAE9532666.1"/>
    <property type="molecule type" value="Genomic_DNA"/>
</dbReference>
<protein>
    <submittedName>
        <fullName evidence="1">Uncharacterized protein</fullName>
    </submittedName>
</protein>
<gene>
    <name evidence="1" type="ORF">AGLY_009747</name>
</gene>
<keyword evidence="2" id="KW-1185">Reference proteome</keyword>
<proteinExistence type="predicted"/>
<reference evidence="1 2" key="1">
    <citation type="submission" date="2019-08" db="EMBL/GenBank/DDBJ databases">
        <title>The genome of the soybean aphid Biotype 1, its phylome, world population structure and adaptation to the North American continent.</title>
        <authorList>
            <person name="Giordano R."/>
            <person name="Donthu R.K."/>
            <person name="Hernandez A.G."/>
            <person name="Wright C.L."/>
            <person name="Zimin A.V."/>
        </authorList>
    </citation>
    <scope>NUCLEOTIDE SEQUENCE [LARGE SCALE GENOMIC DNA]</scope>
    <source>
        <tissue evidence="1">Whole aphids</tissue>
    </source>
</reference>
<evidence type="ECO:0000313" key="1">
    <source>
        <dbReference type="EMBL" id="KAE9532666.1"/>
    </source>
</evidence>
<accession>A0A6G0THK5</accession>
<comment type="caution">
    <text evidence="1">The sequence shown here is derived from an EMBL/GenBank/DDBJ whole genome shotgun (WGS) entry which is preliminary data.</text>
</comment>
<dbReference type="Proteomes" id="UP000475862">
    <property type="component" value="Unassembled WGS sequence"/>
</dbReference>
<name>A0A6G0THK5_APHGL</name>